<dbReference type="Pfam" id="PF03358">
    <property type="entry name" value="FMN_red"/>
    <property type="match status" value="1"/>
</dbReference>
<gene>
    <name evidence="4" type="primary">sgcG</name>
    <name evidence="4" type="ORF">CPLFYP93_00558</name>
</gene>
<sequence>MKTLVLFGAARENGQTKALLNAFLEGLEGEVEIIDAYRMKEVAPCKDCRFCWYKKGCSIKDGMQEIYKKYEEADNIVVATPMYFHSVTGELKVLIDRFQLYWAGHVRKDKPESFIKKGAILMVGGAPSFEKQFLGGEIVLTNFLKDLSTKCEGIITFANTDVDKVEESEEIRKQAFELAQKLNR</sequence>
<evidence type="ECO:0000259" key="3">
    <source>
        <dbReference type="Pfam" id="PF03358"/>
    </source>
</evidence>
<dbReference type="InterPro" id="IPR029039">
    <property type="entry name" value="Flavoprotein-like_sf"/>
</dbReference>
<keyword evidence="4" id="KW-0560">Oxidoreductase</keyword>
<dbReference type="InterPro" id="IPR051796">
    <property type="entry name" value="ISF_SsuE-like"/>
</dbReference>
<dbReference type="GO" id="GO:0016491">
    <property type="term" value="F:oxidoreductase activity"/>
    <property type="evidence" value="ECO:0007669"/>
    <property type="project" value="UniProtKB-KW"/>
</dbReference>
<dbReference type="Gene3D" id="3.40.50.360">
    <property type="match status" value="1"/>
</dbReference>
<dbReference type="EMBL" id="CACRTV010000019">
    <property type="protein sequence ID" value="VYT77255.1"/>
    <property type="molecule type" value="Genomic_DNA"/>
</dbReference>
<dbReference type="PANTHER" id="PTHR43278">
    <property type="entry name" value="NAD(P)H-DEPENDENT FMN-CONTAINING OXIDOREDUCTASE YWQN-RELATED"/>
    <property type="match status" value="1"/>
</dbReference>
<dbReference type="RefSeq" id="WP_156559048.1">
    <property type="nucleotide sequence ID" value="NZ_CACRTV010000019.1"/>
</dbReference>
<feature type="domain" description="NADPH-dependent FMN reductase-like" evidence="3">
    <location>
        <begin position="1"/>
        <end position="125"/>
    </location>
</feature>
<name>A0A6N2ZC63_9CLOT</name>
<dbReference type="SUPFAM" id="SSF52218">
    <property type="entry name" value="Flavoproteins"/>
    <property type="match status" value="1"/>
</dbReference>
<evidence type="ECO:0000313" key="4">
    <source>
        <dbReference type="EMBL" id="VYT77255.1"/>
    </source>
</evidence>
<dbReference type="PANTHER" id="PTHR43278:SF4">
    <property type="entry name" value="NAD(P)H-DEPENDENT FMN-CONTAINING OXIDOREDUCTASE YWQN-RELATED"/>
    <property type="match status" value="1"/>
</dbReference>
<accession>A0A6N2ZC63</accession>
<evidence type="ECO:0000256" key="2">
    <source>
        <dbReference type="ARBA" id="ARBA00022643"/>
    </source>
</evidence>
<keyword evidence="1" id="KW-0285">Flavoprotein</keyword>
<organism evidence="4">
    <name type="scientific">Clostridium paraputrificum</name>
    <dbReference type="NCBI Taxonomy" id="29363"/>
    <lineage>
        <taxon>Bacteria</taxon>
        <taxon>Bacillati</taxon>
        <taxon>Bacillota</taxon>
        <taxon>Clostridia</taxon>
        <taxon>Eubacteriales</taxon>
        <taxon>Clostridiaceae</taxon>
        <taxon>Clostridium</taxon>
    </lineage>
</organism>
<reference evidence="4" key="1">
    <citation type="submission" date="2019-11" db="EMBL/GenBank/DDBJ databases">
        <authorList>
            <person name="Feng L."/>
        </authorList>
    </citation>
    <scope>NUCLEOTIDE SEQUENCE</scope>
    <source>
        <strain evidence="4">CParaputrificumLFYP93</strain>
    </source>
</reference>
<proteinExistence type="predicted"/>
<protein>
    <submittedName>
        <fullName evidence="4">2-amino-4-deoxychorismate dehydrogenase</fullName>
        <ecNumber evidence="4">1.3.99.24</ecNumber>
    </submittedName>
</protein>
<dbReference type="EC" id="1.3.99.24" evidence="4"/>
<evidence type="ECO:0000256" key="1">
    <source>
        <dbReference type="ARBA" id="ARBA00022630"/>
    </source>
</evidence>
<keyword evidence="2" id="KW-0288">FMN</keyword>
<dbReference type="AlphaFoldDB" id="A0A6N2ZC63"/>
<dbReference type="InterPro" id="IPR005025">
    <property type="entry name" value="FMN_Rdtase-like_dom"/>
</dbReference>